<dbReference type="GO" id="GO:0006511">
    <property type="term" value="P:ubiquitin-dependent protein catabolic process"/>
    <property type="evidence" value="ECO:0007669"/>
    <property type="project" value="TreeGrafter"/>
</dbReference>
<dbReference type="InterPro" id="IPR051826">
    <property type="entry name" value="E3_ubiquitin-ligase_domain"/>
</dbReference>
<name>A0AAI8V3W4_9PEZI</name>
<evidence type="ECO:0000256" key="2">
    <source>
        <dbReference type="SAM" id="Phobius"/>
    </source>
</evidence>
<keyword evidence="1" id="KW-0479">Metal-binding</keyword>
<dbReference type="InterPro" id="IPR013083">
    <property type="entry name" value="Znf_RING/FYVE/PHD"/>
</dbReference>
<dbReference type="PANTHER" id="PTHR22765">
    <property type="entry name" value="RING FINGER AND PROTEASE ASSOCIATED DOMAIN-CONTAINING"/>
    <property type="match status" value="1"/>
</dbReference>
<keyword evidence="1" id="KW-0862">Zinc</keyword>
<gene>
    <name evidence="4" type="ORF">KHLLAP_LOCUS906</name>
</gene>
<dbReference type="EMBL" id="CAUWAG010000003">
    <property type="protein sequence ID" value="CAJ2500438.1"/>
    <property type="molecule type" value="Genomic_DNA"/>
</dbReference>
<organism evidence="4 5">
    <name type="scientific">Anthostomella pinea</name>
    <dbReference type="NCBI Taxonomy" id="933095"/>
    <lineage>
        <taxon>Eukaryota</taxon>
        <taxon>Fungi</taxon>
        <taxon>Dikarya</taxon>
        <taxon>Ascomycota</taxon>
        <taxon>Pezizomycotina</taxon>
        <taxon>Sordariomycetes</taxon>
        <taxon>Xylariomycetidae</taxon>
        <taxon>Xylariales</taxon>
        <taxon>Xylariaceae</taxon>
        <taxon>Anthostomella</taxon>
    </lineage>
</organism>
<dbReference type="GO" id="GO:0008270">
    <property type="term" value="F:zinc ion binding"/>
    <property type="evidence" value="ECO:0007669"/>
    <property type="project" value="UniProtKB-KW"/>
</dbReference>
<proteinExistence type="predicted"/>
<dbReference type="SMART" id="SM00184">
    <property type="entry name" value="RING"/>
    <property type="match status" value="1"/>
</dbReference>
<dbReference type="SUPFAM" id="SSF57850">
    <property type="entry name" value="RING/U-box"/>
    <property type="match status" value="1"/>
</dbReference>
<reference evidence="4" key="1">
    <citation type="submission" date="2023-10" db="EMBL/GenBank/DDBJ databases">
        <authorList>
            <person name="Hackl T."/>
        </authorList>
    </citation>
    <scope>NUCLEOTIDE SEQUENCE</scope>
</reference>
<evidence type="ECO:0000313" key="4">
    <source>
        <dbReference type="EMBL" id="CAJ2500438.1"/>
    </source>
</evidence>
<dbReference type="Proteomes" id="UP001295740">
    <property type="component" value="Unassembled WGS sequence"/>
</dbReference>
<keyword evidence="1" id="KW-0863">Zinc-finger</keyword>
<dbReference type="CDD" id="cd16473">
    <property type="entry name" value="RING-H2_RNF103"/>
    <property type="match status" value="1"/>
</dbReference>
<keyword evidence="2" id="KW-0472">Membrane</keyword>
<evidence type="ECO:0000313" key="5">
    <source>
        <dbReference type="Proteomes" id="UP001295740"/>
    </source>
</evidence>
<dbReference type="InterPro" id="IPR001841">
    <property type="entry name" value="Znf_RING"/>
</dbReference>
<dbReference type="AlphaFoldDB" id="A0AAI8V3W4"/>
<evidence type="ECO:0000256" key="1">
    <source>
        <dbReference type="PROSITE-ProRule" id="PRU00175"/>
    </source>
</evidence>
<feature type="domain" description="RING-type" evidence="3">
    <location>
        <begin position="358"/>
        <end position="401"/>
    </location>
</feature>
<dbReference type="GO" id="GO:0005737">
    <property type="term" value="C:cytoplasm"/>
    <property type="evidence" value="ECO:0007669"/>
    <property type="project" value="TreeGrafter"/>
</dbReference>
<keyword evidence="2" id="KW-0812">Transmembrane</keyword>
<sequence>MVSHPAPAPGLTVATHHVFDLYQSELDNLLFTNPTYSNGHSNPSTILSNITALSSQIAYSEDINGNITTLSTNYVGTPDGVVQGLLYVPDLESDDPCYGLAKDYIPANVTRQKNLPNTNYNSIALAPWINANCTSSFLTAAGSDPLRGMLFYLPDGDAASPPKAESEVWDLNDGEEWKDHHYPVYAIPGASGNEMMRQLSFYSGDLADVPFADQINATYSPNPADYVRVWTELTVSTGPAVLELWVLVLIIIGVLLVVIGGTSLLMHYVQSRRRATLRRRVTRGEVNLEALGIKRLTVPPDHILTFPLFTYNYDPPLSSPTSIQSPQSPISKLPEASSKAISGSIGKGHFPLEYQPTCLICLDDYESKATIIRELSCGHIFHPDCIDEFLSEVSSLCPLCKASMLPPGYCPRITNSMVRREFGTRRLRSSGINSPDIESGCRRLSSWSTLKERLFRISPSAPNPITSVRLQDQHPITRSSAVATMTPRERMQELADSIDETNSDDGRPRWKRTAVKVFPGFR</sequence>
<feature type="transmembrane region" description="Helical" evidence="2">
    <location>
        <begin position="244"/>
        <end position="269"/>
    </location>
</feature>
<dbReference type="PROSITE" id="PS50089">
    <property type="entry name" value="ZF_RING_2"/>
    <property type="match status" value="1"/>
</dbReference>
<dbReference type="GO" id="GO:0061630">
    <property type="term" value="F:ubiquitin protein ligase activity"/>
    <property type="evidence" value="ECO:0007669"/>
    <property type="project" value="TreeGrafter"/>
</dbReference>
<comment type="caution">
    <text evidence="4">The sequence shown here is derived from an EMBL/GenBank/DDBJ whole genome shotgun (WGS) entry which is preliminary data.</text>
</comment>
<keyword evidence="5" id="KW-1185">Reference proteome</keyword>
<dbReference type="Gene3D" id="3.30.40.10">
    <property type="entry name" value="Zinc/RING finger domain, C3HC4 (zinc finger)"/>
    <property type="match status" value="1"/>
</dbReference>
<accession>A0AAI8V3W4</accession>
<keyword evidence="2" id="KW-1133">Transmembrane helix</keyword>
<dbReference type="PANTHER" id="PTHR22765:SF413">
    <property type="entry name" value="FINGER DOMAIN PROTEIN, PUTATIVE (AFU_ORTHOLOGUE AFUA_1G04600)-RELATED"/>
    <property type="match status" value="1"/>
</dbReference>
<protein>
    <submittedName>
        <fullName evidence="4">Uu.00g032910.m01.CDS01</fullName>
    </submittedName>
</protein>
<dbReference type="Pfam" id="PF13639">
    <property type="entry name" value="zf-RING_2"/>
    <property type="match status" value="1"/>
</dbReference>
<evidence type="ECO:0000259" key="3">
    <source>
        <dbReference type="PROSITE" id="PS50089"/>
    </source>
</evidence>